<keyword evidence="2" id="KW-1185">Reference proteome</keyword>
<proteinExistence type="predicted"/>
<dbReference type="Proteomes" id="UP001497516">
    <property type="component" value="Chromosome 2"/>
</dbReference>
<accession>A0AAV2DBB4</accession>
<dbReference type="EMBL" id="OZ034815">
    <property type="protein sequence ID" value="CAL1371136.1"/>
    <property type="molecule type" value="Genomic_DNA"/>
</dbReference>
<evidence type="ECO:0000313" key="1">
    <source>
        <dbReference type="EMBL" id="CAL1371136.1"/>
    </source>
</evidence>
<protein>
    <submittedName>
        <fullName evidence="1">Uncharacterized protein</fullName>
    </submittedName>
</protein>
<dbReference type="AlphaFoldDB" id="A0AAV2DBB4"/>
<sequence>MQIKELLPLYRKFVDHRKLPELKMYDLSLFQGRAEQNEDHKLGELGKKIKQDLDDAKVAAEEKQNLYDQCVSSVAQLAKSIK</sequence>
<reference evidence="1 2" key="1">
    <citation type="submission" date="2024-04" db="EMBL/GenBank/DDBJ databases">
        <authorList>
            <person name="Fracassetti M."/>
        </authorList>
    </citation>
    <scope>NUCLEOTIDE SEQUENCE [LARGE SCALE GENOMIC DNA]</scope>
</reference>
<gene>
    <name evidence="1" type="ORF">LTRI10_LOCUS13216</name>
</gene>
<organism evidence="1 2">
    <name type="scientific">Linum trigynum</name>
    <dbReference type="NCBI Taxonomy" id="586398"/>
    <lineage>
        <taxon>Eukaryota</taxon>
        <taxon>Viridiplantae</taxon>
        <taxon>Streptophyta</taxon>
        <taxon>Embryophyta</taxon>
        <taxon>Tracheophyta</taxon>
        <taxon>Spermatophyta</taxon>
        <taxon>Magnoliopsida</taxon>
        <taxon>eudicotyledons</taxon>
        <taxon>Gunneridae</taxon>
        <taxon>Pentapetalae</taxon>
        <taxon>rosids</taxon>
        <taxon>fabids</taxon>
        <taxon>Malpighiales</taxon>
        <taxon>Linaceae</taxon>
        <taxon>Linum</taxon>
    </lineage>
</organism>
<evidence type="ECO:0000313" key="2">
    <source>
        <dbReference type="Proteomes" id="UP001497516"/>
    </source>
</evidence>
<name>A0AAV2DBB4_9ROSI</name>